<accession>A0A485L0I6</accession>
<dbReference type="InterPro" id="IPR032675">
    <property type="entry name" value="LRR_dom_sf"/>
</dbReference>
<dbReference type="EMBL" id="VJMH01005540">
    <property type="protein sequence ID" value="KAF0694724.1"/>
    <property type="molecule type" value="Genomic_DNA"/>
</dbReference>
<dbReference type="PANTHER" id="PTHR13318">
    <property type="entry name" value="PARTNER OF PAIRED, ISOFORM B-RELATED"/>
    <property type="match status" value="1"/>
</dbReference>
<dbReference type="Gene3D" id="3.80.10.10">
    <property type="entry name" value="Ribonuclease Inhibitor"/>
    <property type="match status" value="2"/>
</dbReference>
<dbReference type="EMBL" id="CAADRA010005561">
    <property type="protein sequence ID" value="VFT91222.1"/>
    <property type="molecule type" value="Genomic_DNA"/>
</dbReference>
<dbReference type="AlphaFoldDB" id="A0A485L0I6"/>
<protein>
    <submittedName>
        <fullName evidence="2">Aste57867_14400 protein</fullName>
    </submittedName>
</protein>
<dbReference type="GO" id="GO:0019005">
    <property type="term" value="C:SCF ubiquitin ligase complex"/>
    <property type="evidence" value="ECO:0007669"/>
    <property type="project" value="TreeGrafter"/>
</dbReference>
<evidence type="ECO:0000313" key="3">
    <source>
        <dbReference type="Proteomes" id="UP000332933"/>
    </source>
</evidence>
<dbReference type="OrthoDB" id="10257471at2759"/>
<evidence type="ECO:0000313" key="2">
    <source>
        <dbReference type="EMBL" id="VFT91222.1"/>
    </source>
</evidence>
<dbReference type="InterPro" id="IPR006553">
    <property type="entry name" value="Leu-rich_rpt_Cys-con_subtyp"/>
</dbReference>
<name>A0A485L0I6_9STRA</name>
<dbReference type="Proteomes" id="UP000332933">
    <property type="component" value="Unassembled WGS sequence"/>
</dbReference>
<sequence>MKRRPLPHAGGGAGTADAAVQFLDFRFLDLHHVVLFGLVSKACREAALRYLHTLSSLDFSPYQKLINRAVLVLRSSPHVSRVSVAGCTLLRPDRVMYDNIQHLDVSNCRQLTDAHVEHIAQSASRLVSFSCANCIKVTDAGLMPLITTHHNALVHLDLANTSISDVIADAIATCVNLRFLSVAHPSHQYSLPSQQSHAVVASFTDTGLLAIASSCLLLESVNLDGRVRITSRGVLGLRGITSLTRLNLSKTAVGDALFPHLSPLPWPALVDLNLCGLSAQRAAAGVSDASLGPFLAACRHLERVDLSANMAITDATINRLLHGSATTLRCVYLTRTSISWDAIWRLASDAPHLRELVVARCPKLTGFKAKAKQFHQAFPVVLAQHLSDQAAQWF</sequence>
<gene>
    <name evidence="2" type="primary">Aste57867_14400</name>
    <name evidence="1" type="ORF">As57867_014346</name>
    <name evidence="2" type="ORF">ASTE57867_14400</name>
</gene>
<reference evidence="2 3" key="1">
    <citation type="submission" date="2019-03" db="EMBL/GenBank/DDBJ databases">
        <authorList>
            <person name="Gaulin E."/>
            <person name="Dumas B."/>
        </authorList>
    </citation>
    <scope>NUCLEOTIDE SEQUENCE [LARGE SCALE GENOMIC DNA]</scope>
    <source>
        <strain evidence="2">CBS 568.67</strain>
    </source>
</reference>
<evidence type="ECO:0000313" key="1">
    <source>
        <dbReference type="EMBL" id="KAF0694724.1"/>
    </source>
</evidence>
<dbReference type="GO" id="GO:0031146">
    <property type="term" value="P:SCF-dependent proteasomal ubiquitin-dependent protein catabolic process"/>
    <property type="evidence" value="ECO:0007669"/>
    <property type="project" value="TreeGrafter"/>
</dbReference>
<dbReference type="SUPFAM" id="SSF52047">
    <property type="entry name" value="RNI-like"/>
    <property type="match status" value="1"/>
</dbReference>
<dbReference type="SMART" id="SM00367">
    <property type="entry name" value="LRR_CC"/>
    <property type="match status" value="4"/>
</dbReference>
<keyword evidence="3" id="KW-1185">Reference proteome</keyword>
<organism evidence="2 3">
    <name type="scientific">Aphanomyces stellatus</name>
    <dbReference type="NCBI Taxonomy" id="120398"/>
    <lineage>
        <taxon>Eukaryota</taxon>
        <taxon>Sar</taxon>
        <taxon>Stramenopiles</taxon>
        <taxon>Oomycota</taxon>
        <taxon>Saprolegniomycetes</taxon>
        <taxon>Saprolegniales</taxon>
        <taxon>Verrucalvaceae</taxon>
        <taxon>Aphanomyces</taxon>
    </lineage>
</organism>
<proteinExistence type="predicted"/>
<reference evidence="1" key="2">
    <citation type="submission" date="2019-06" db="EMBL/GenBank/DDBJ databases">
        <title>Genomics analysis of Aphanomyces spp. identifies a new class of oomycete effector associated with host adaptation.</title>
        <authorList>
            <person name="Gaulin E."/>
        </authorList>
    </citation>
    <scope>NUCLEOTIDE SEQUENCE</scope>
    <source>
        <strain evidence="1">CBS 578.67</strain>
    </source>
</reference>